<dbReference type="FunFam" id="2.40.50.140:FF:000051">
    <property type="entry name" value="RNA-binding transcriptional accessory protein"/>
    <property type="match status" value="1"/>
</dbReference>
<dbReference type="SMART" id="SM00316">
    <property type="entry name" value="S1"/>
    <property type="match status" value="3"/>
</dbReference>
<keyword evidence="3" id="KW-0687">Ribonucleoprotein</keyword>
<dbReference type="SUPFAM" id="SSF50249">
    <property type="entry name" value="Nucleic acid-binding proteins"/>
    <property type="match status" value="3"/>
</dbReference>
<dbReference type="GO" id="GO:0005840">
    <property type="term" value="C:ribosome"/>
    <property type="evidence" value="ECO:0007669"/>
    <property type="project" value="UniProtKB-KW"/>
</dbReference>
<dbReference type="GO" id="GO:1990904">
    <property type="term" value="C:ribonucleoprotein complex"/>
    <property type="evidence" value="ECO:0007669"/>
    <property type="project" value="UniProtKB-KW"/>
</dbReference>
<keyword evidence="6" id="KW-0732">Signal</keyword>
<evidence type="ECO:0000256" key="4">
    <source>
        <dbReference type="ARBA" id="ARBA00025453"/>
    </source>
</evidence>
<dbReference type="InterPro" id="IPR012340">
    <property type="entry name" value="NA-bd_OB-fold"/>
</dbReference>
<dbReference type="GO" id="GO:0003729">
    <property type="term" value="F:mRNA binding"/>
    <property type="evidence" value="ECO:0007669"/>
    <property type="project" value="TreeGrafter"/>
</dbReference>
<feature type="domain" description="S1 motif" evidence="7">
    <location>
        <begin position="95"/>
        <end position="164"/>
    </location>
</feature>
<dbReference type="Pfam" id="PF00575">
    <property type="entry name" value="S1"/>
    <property type="match status" value="3"/>
</dbReference>
<feature type="domain" description="S1 motif" evidence="7">
    <location>
        <begin position="260"/>
        <end position="328"/>
    </location>
</feature>
<keyword evidence="2" id="KW-0689">Ribosomal protein</keyword>
<dbReference type="EMBL" id="HBHJ01021203">
    <property type="protein sequence ID" value="CAD9697878.1"/>
    <property type="molecule type" value="Transcribed_RNA"/>
</dbReference>
<dbReference type="InterPro" id="IPR050437">
    <property type="entry name" value="Ribos_protein_bS1-like"/>
</dbReference>
<dbReference type="PANTHER" id="PTHR10724">
    <property type="entry name" value="30S RIBOSOMAL PROTEIN S1"/>
    <property type="match status" value="1"/>
</dbReference>
<reference evidence="8" key="1">
    <citation type="submission" date="2021-01" db="EMBL/GenBank/DDBJ databases">
        <authorList>
            <person name="Corre E."/>
            <person name="Pelletier E."/>
            <person name="Niang G."/>
            <person name="Scheremetjew M."/>
            <person name="Finn R."/>
            <person name="Kale V."/>
            <person name="Holt S."/>
            <person name="Cochrane G."/>
            <person name="Meng A."/>
            <person name="Brown T."/>
            <person name="Cohen L."/>
        </authorList>
    </citation>
    <scope>NUCLEOTIDE SEQUENCE</scope>
    <source>
        <strain evidence="8">CCMP1243</strain>
    </source>
</reference>
<evidence type="ECO:0000256" key="5">
    <source>
        <dbReference type="SAM" id="MobiDB-lite"/>
    </source>
</evidence>
<dbReference type="GO" id="GO:0003735">
    <property type="term" value="F:structural constituent of ribosome"/>
    <property type="evidence" value="ECO:0007669"/>
    <property type="project" value="TreeGrafter"/>
</dbReference>
<evidence type="ECO:0000313" key="8">
    <source>
        <dbReference type="EMBL" id="CAD9697878.1"/>
    </source>
</evidence>
<dbReference type="PRINTS" id="PR00681">
    <property type="entry name" value="RIBOSOMALS1"/>
</dbReference>
<proteinExistence type="inferred from homology"/>
<dbReference type="InterPro" id="IPR035104">
    <property type="entry name" value="Ribosomal_protein_S1-like"/>
</dbReference>
<dbReference type="GO" id="GO:0005737">
    <property type="term" value="C:cytoplasm"/>
    <property type="evidence" value="ECO:0007669"/>
    <property type="project" value="UniProtKB-ARBA"/>
</dbReference>
<dbReference type="PROSITE" id="PS50126">
    <property type="entry name" value="S1"/>
    <property type="match status" value="3"/>
</dbReference>
<feature type="chain" id="PRO_5030633375" description="S1 motif domain-containing protein" evidence="6">
    <location>
        <begin position="24"/>
        <end position="411"/>
    </location>
</feature>
<dbReference type="InterPro" id="IPR003029">
    <property type="entry name" value="S1_domain"/>
</dbReference>
<protein>
    <recommendedName>
        <fullName evidence="7">S1 motif domain-containing protein</fullName>
    </recommendedName>
</protein>
<dbReference type="CDD" id="cd04465">
    <property type="entry name" value="S1_RPS1_repeat_ec2_hs2"/>
    <property type="match status" value="1"/>
</dbReference>
<feature type="region of interest" description="Disordered" evidence="5">
    <location>
        <begin position="381"/>
        <end position="411"/>
    </location>
</feature>
<evidence type="ECO:0000259" key="7">
    <source>
        <dbReference type="PROSITE" id="PS50126"/>
    </source>
</evidence>
<evidence type="ECO:0000256" key="6">
    <source>
        <dbReference type="SAM" id="SignalP"/>
    </source>
</evidence>
<comment type="function">
    <text evidence="4">Associates with the EF-Tu.GDP complex and induces the exchange of GDP to GTP. It remains bound to the aminoacyl-tRNA.EF-Tu.GTP complex up to the GTP hydrolysis stage on the ribosome.</text>
</comment>
<comment type="similarity">
    <text evidence="1">Belongs to the bacterial ribosomal protein bS1 family.</text>
</comment>
<feature type="signal peptide" evidence="6">
    <location>
        <begin position="1"/>
        <end position="23"/>
    </location>
</feature>
<evidence type="ECO:0000256" key="1">
    <source>
        <dbReference type="ARBA" id="ARBA00006767"/>
    </source>
</evidence>
<gene>
    <name evidence="8" type="ORF">RMAR1173_LOCUS14033</name>
</gene>
<dbReference type="Gene3D" id="2.40.50.140">
    <property type="entry name" value="Nucleic acid-binding proteins"/>
    <property type="match status" value="3"/>
</dbReference>
<sequence>MASRASSIVVALVALTMFPEALAFVFPGPLFSRTAAPSSASSKVVMSAAAPLTKWDRMSTNWKGARRTANLDKAGFGYDEFSTFLEGQDYKFARGDVITGTVVQFDFQGALVDIGAKAAAFMPIREASLIPVSDVGEVLDIHESREFQIISDEDDQGQLQVSLRRLEFQKAWDHIMSIQSEDKALDCDVLGVNRGGAIVSVHGLRAFLPGSHLCGVLPTDDIIGQTLKVKFLEVNQENNKIIVSNRRAVVEDQMQELARGDVVQGVVKAIKPYGAFVEISGMSGLLHISQISYDRIDDLSTIIQPNTIIKCMIIDHDKVNGRIALSTKTLEPEPGDMMKDSQRVFDLAEETAAKYHERMEAERKAREEAAKDIVMGLGDDLDSTLPGASPLGDILSPATSSDGEADKEAEA</sequence>
<dbReference type="GO" id="GO:0006412">
    <property type="term" value="P:translation"/>
    <property type="evidence" value="ECO:0007669"/>
    <property type="project" value="TreeGrafter"/>
</dbReference>
<evidence type="ECO:0000256" key="2">
    <source>
        <dbReference type="ARBA" id="ARBA00022980"/>
    </source>
</evidence>
<name>A0A7S2SEK7_9STRA</name>
<dbReference type="AlphaFoldDB" id="A0A7S2SEK7"/>
<accession>A0A7S2SEK7</accession>
<evidence type="ECO:0000256" key="3">
    <source>
        <dbReference type="ARBA" id="ARBA00023274"/>
    </source>
</evidence>
<dbReference type="PANTHER" id="PTHR10724:SF7">
    <property type="entry name" value="SMALL RIBOSOMAL SUBUNIT PROTEIN BS1C"/>
    <property type="match status" value="1"/>
</dbReference>
<organism evidence="8">
    <name type="scientific">Rhizochromulina marina</name>
    <dbReference type="NCBI Taxonomy" id="1034831"/>
    <lineage>
        <taxon>Eukaryota</taxon>
        <taxon>Sar</taxon>
        <taxon>Stramenopiles</taxon>
        <taxon>Ochrophyta</taxon>
        <taxon>Dictyochophyceae</taxon>
        <taxon>Rhizochromulinales</taxon>
        <taxon>Rhizochromulina</taxon>
    </lineage>
</organism>
<feature type="domain" description="S1 motif" evidence="7">
    <location>
        <begin position="182"/>
        <end position="246"/>
    </location>
</feature>